<accession>A0A0K0D656</accession>
<evidence type="ECO:0000313" key="1">
    <source>
        <dbReference type="Proteomes" id="UP000035642"/>
    </source>
</evidence>
<dbReference type="Proteomes" id="UP000035642">
    <property type="component" value="Unassembled WGS sequence"/>
</dbReference>
<name>A0A0K0D656_ANGCA</name>
<dbReference type="AlphaFoldDB" id="A0A0K0D656"/>
<reference evidence="1" key="1">
    <citation type="submission" date="2012-09" db="EMBL/GenBank/DDBJ databases">
        <authorList>
            <person name="Martin A.A."/>
        </authorList>
    </citation>
    <scope>NUCLEOTIDE SEQUENCE</scope>
</reference>
<organism evidence="1 2">
    <name type="scientific">Angiostrongylus cantonensis</name>
    <name type="common">Rat lungworm</name>
    <dbReference type="NCBI Taxonomy" id="6313"/>
    <lineage>
        <taxon>Eukaryota</taxon>
        <taxon>Metazoa</taxon>
        <taxon>Ecdysozoa</taxon>
        <taxon>Nematoda</taxon>
        <taxon>Chromadorea</taxon>
        <taxon>Rhabditida</taxon>
        <taxon>Rhabditina</taxon>
        <taxon>Rhabditomorpha</taxon>
        <taxon>Strongyloidea</taxon>
        <taxon>Metastrongylidae</taxon>
        <taxon>Angiostrongylus</taxon>
    </lineage>
</organism>
<sequence length="89" mass="9997">MASTHFRKRNSVNSSVPKELFGQETARLHEDSSLKQFLLDGKEKHDTASSDLIKREDAIHLKPCVPSRKDCGLEHEEIEELATSAFSST</sequence>
<keyword evidence="1" id="KW-1185">Reference proteome</keyword>
<evidence type="ECO:0000313" key="2">
    <source>
        <dbReference type="WBParaSite" id="ACAC_0000555101-mRNA-1"/>
    </source>
</evidence>
<dbReference type="WBParaSite" id="ACAC_0000555101-mRNA-1">
    <property type="protein sequence ID" value="ACAC_0000555101-mRNA-1"/>
    <property type="gene ID" value="ACAC_0000555101"/>
</dbReference>
<protein>
    <submittedName>
        <fullName evidence="2">Centromere protein U</fullName>
    </submittedName>
</protein>
<reference evidence="2" key="2">
    <citation type="submission" date="2017-02" db="UniProtKB">
        <authorList>
            <consortium name="WormBaseParasite"/>
        </authorList>
    </citation>
    <scope>IDENTIFICATION</scope>
</reference>
<proteinExistence type="predicted"/>